<dbReference type="SUPFAM" id="SSF48179">
    <property type="entry name" value="6-phosphogluconate dehydrogenase C-terminal domain-like"/>
    <property type="match status" value="1"/>
</dbReference>
<dbReference type="InterPro" id="IPR006115">
    <property type="entry name" value="6PGDH_NADP-bd"/>
</dbReference>
<proteinExistence type="inferred from homology"/>
<keyword evidence="3" id="KW-0520">NAD</keyword>
<dbReference type="RefSeq" id="WP_068475002.1">
    <property type="nucleotide sequence ID" value="NZ_JACVDA010000010.1"/>
</dbReference>
<comment type="caution">
    <text evidence="6">The sequence shown here is derived from an EMBL/GenBank/DDBJ whole genome shotgun (WGS) entry which is preliminary data.</text>
</comment>
<dbReference type="Gene3D" id="3.40.50.720">
    <property type="entry name" value="NAD(P)-binding Rossmann-like Domain"/>
    <property type="match status" value="1"/>
</dbReference>
<reference evidence="6 7" key="1">
    <citation type="submission" date="2020-09" db="EMBL/GenBank/DDBJ databases">
        <title>Parvimonas S3374 sp. nov.</title>
        <authorList>
            <person name="Buhl M."/>
        </authorList>
    </citation>
    <scope>NUCLEOTIDE SEQUENCE [LARGE SCALE GENOMIC DNA]</scope>
    <source>
        <strain evidence="6 7">S3374</strain>
    </source>
</reference>
<dbReference type="EMBL" id="JACVDA010000010">
    <property type="protein sequence ID" value="MBK1468581.1"/>
    <property type="molecule type" value="Genomic_DNA"/>
</dbReference>
<protein>
    <submittedName>
        <fullName evidence="6">NAD(P)-dependent oxidoreductase</fullName>
    </submittedName>
</protein>
<dbReference type="InterPro" id="IPR015815">
    <property type="entry name" value="HIBADH-related"/>
</dbReference>
<dbReference type="PANTHER" id="PTHR43060:SF15">
    <property type="entry name" value="3-HYDROXYISOBUTYRATE DEHYDROGENASE-LIKE 1, MITOCHONDRIAL-RELATED"/>
    <property type="match status" value="1"/>
</dbReference>
<dbReference type="InterPro" id="IPR036291">
    <property type="entry name" value="NAD(P)-bd_dom_sf"/>
</dbReference>
<gene>
    <name evidence="6" type="ORF">IBJ83_04520</name>
</gene>
<evidence type="ECO:0000256" key="3">
    <source>
        <dbReference type="ARBA" id="ARBA00023027"/>
    </source>
</evidence>
<dbReference type="SUPFAM" id="SSF51735">
    <property type="entry name" value="NAD(P)-binding Rossmann-fold domains"/>
    <property type="match status" value="1"/>
</dbReference>
<feature type="domain" description="3-hydroxyisobutyrate dehydrogenase-like NAD-binding" evidence="5">
    <location>
        <begin position="163"/>
        <end position="268"/>
    </location>
</feature>
<dbReference type="InterPro" id="IPR029154">
    <property type="entry name" value="HIBADH-like_NADP-bd"/>
</dbReference>
<dbReference type="InterPro" id="IPR008927">
    <property type="entry name" value="6-PGluconate_DH-like_C_sf"/>
</dbReference>
<dbReference type="Proteomes" id="UP000823123">
    <property type="component" value="Unassembled WGS sequence"/>
</dbReference>
<name>A0ABS1C900_9FIRM</name>
<dbReference type="PANTHER" id="PTHR43060">
    <property type="entry name" value="3-HYDROXYISOBUTYRATE DEHYDROGENASE-LIKE 1, MITOCHONDRIAL-RELATED"/>
    <property type="match status" value="1"/>
</dbReference>
<evidence type="ECO:0000256" key="1">
    <source>
        <dbReference type="ARBA" id="ARBA00009080"/>
    </source>
</evidence>
<sequence length="283" mass="31109">MKIGFIGTGIMGSYMVLNLLKNNFSVDVYNRNQEKAKKLEKFGAVCKSSIKECVKDKDFVITIVGYPKDVEEVYFNDGIIDNVNKNTIIIDMTTSDPKLSEKIYKLSKEKGINALDAPVTGGDTGAKNASLTIFVGGDIDVFEKSKPIFNALGKNIVYQGKEGFGQQAKLSNQIMIAGALAGACEGIYYAKSVGLDVKTVFNAVKEGSASSTQLLKNIPAILDNDFSAMFYAKHFLKDLKLANSFLPDKGFEVFKDVLKVFEELSKEGYGECGTQVYYKHLEK</sequence>
<dbReference type="Pfam" id="PF14833">
    <property type="entry name" value="NAD_binding_11"/>
    <property type="match status" value="1"/>
</dbReference>
<keyword evidence="7" id="KW-1185">Reference proteome</keyword>
<dbReference type="Gene3D" id="1.10.1040.10">
    <property type="entry name" value="N-(1-d-carboxylethyl)-l-norvaline Dehydrogenase, domain 2"/>
    <property type="match status" value="1"/>
</dbReference>
<evidence type="ECO:0000313" key="7">
    <source>
        <dbReference type="Proteomes" id="UP000823123"/>
    </source>
</evidence>
<evidence type="ECO:0000256" key="2">
    <source>
        <dbReference type="ARBA" id="ARBA00023002"/>
    </source>
</evidence>
<dbReference type="Pfam" id="PF03446">
    <property type="entry name" value="NAD_binding_2"/>
    <property type="match status" value="1"/>
</dbReference>
<keyword evidence="2" id="KW-0560">Oxidoreductase</keyword>
<feature type="domain" description="6-phosphogluconate dehydrogenase NADP-binding" evidence="4">
    <location>
        <begin position="2"/>
        <end position="160"/>
    </location>
</feature>
<evidence type="ECO:0000259" key="5">
    <source>
        <dbReference type="Pfam" id="PF14833"/>
    </source>
</evidence>
<organism evidence="6 7">
    <name type="scientific">Parvimonas parva</name>
    <dbReference type="NCBI Taxonomy" id="2769485"/>
    <lineage>
        <taxon>Bacteria</taxon>
        <taxon>Bacillati</taxon>
        <taxon>Bacillota</taxon>
        <taxon>Tissierellia</taxon>
        <taxon>Tissierellales</taxon>
        <taxon>Peptoniphilaceae</taxon>
        <taxon>Parvimonas</taxon>
    </lineage>
</organism>
<comment type="similarity">
    <text evidence="1">Belongs to the HIBADH-related family.</text>
</comment>
<accession>A0ABS1C900</accession>
<dbReference type="PIRSF" id="PIRSF000103">
    <property type="entry name" value="HIBADH"/>
    <property type="match status" value="1"/>
</dbReference>
<evidence type="ECO:0000259" key="4">
    <source>
        <dbReference type="Pfam" id="PF03446"/>
    </source>
</evidence>
<dbReference type="InterPro" id="IPR013328">
    <property type="entry name" value="6PGD_dom2"/>
</dbReference>
<evidence type="ECO:0000313" key="6">
    <source>
        <dbReference type="EMBL" id="MBK1468581.1"/>
    </source>
</evidence>